<organism evidence="2 3">
    <name type="scientific">Cryobacterium fucosi</name>
    <dbReference type="NCBI Taxonomy" id="1259157"/>
    <lineage>
        <taxon>Bacteria</taxon>
        <taxon>Bacillati</taxon>
        <taxon>Actinomycetota</taxon>
        <taxon>Actinomycetes</taxon>
        <taxon>Micrococcales</taxon>
        <taxon>Microbacteriaceae</taxon>
        <taxon>Cryobacterium</taxon>
    </lineage>
</organism>
<feature type="domain" description="Bacteriophage T5 Orf172 DNA-binding" evidence="1">
    <location>
        <begin position="285"/>
        <end position="379"/>
    </location>
</feature>
<sequence length="407" mass="45576">MSDGMSIGPVDFAFPTNIDAILDSDVDGLLDAPEKAKKVTSADRLERAFLEIVEFRRSHGRVPDPQTRTIAERKLGARLDGILANDDKIAALKPLDDEFGLLEAPEAPVSLDDLLEGDDLDLLADESGLLDVSDLPIRKAPSEIDSVAKRKKAQDFDQFEHLFKDKHTELAEKTMRLAPFKGLRTVTEGRFFVLNGVMLFVAEVGETREMVVGGKAEQKQRLRVIFENGTESAMYRQSLSIRLFEQDGQAIVQTGLNDDEVLDGDDVASGYIYVLRSLSDDPKISGMEHLHKIGFSRGAVDKRIQNAEKSPTYLMAPVEVVATYQTYNLNVVKFENLLHRVFAEVRLDLTQIDRKGRDYDPSEWFVVPRFVIDQAVELIVSGEIVDYVYDAQTQRLVGLGRGEVTWQ</sequence>
<evidence type="ECO:0000259" key="1">
    <source>
        <dbReference type="SMART" id="SM00974"/>
    </source>
</evidence>
<dbReference type="InterPro" id="IPR018306">
    <property type="entry name" value="Phage_T5_Orf172_DNA-bd"/>
</dbReference>
<comment type="caution">
    <text evidence="2">The sequence shown here is derived from an EMBL/GenBank/DDBJ whole genome shotgun (WGS) entry which is preliminary data.</text>
</comment>
<dbReference type="EMBL" id="SOHH01000056">
    <property type="protein sequence ID" value="TFD79223.1"/>
    <property type="molecule type" value="Genomic_DNA"/>
</dbReference>
<proteinExistence type="predicted"/>
<gene>
    <name evidence="2" type="ORF">E3T48_06555</name>
</gene>
<evidence type="ECO:0000313" key="2">
    <source>
        <dbReference type="EMBL" id="TFD79223.1"/>
    </source>
</evidence>
<dbReference type="Pfam" id="PF13455">
    <property type="entry name" value="MUG113"/>
    <property type="match status" value="1"/>
</dbReference>
<dbReference type="SMART" id="SM00974">
    <property type="entry name" value="T5orf172"/>
    <property type="match status" value="1"/>
</dbReference>
<keyword evidence="3" id="KW-1185">Reference proteome</keyword>
<dbReference type="Proteomes" id="UP000298313">
    <property type="component" value="Unassembled WGS sequence"/>
</dbReference>
<dbReference type="AlphaFoldDB" id="A0A4R9BAQ7"/>
<evidence type="ECO:0000313" key="3">
    <source>
        <dbReference type="Proteomes" id="UP000298313"/>
    </source>
</evidence>
<name>A0A4R9BAQ7_9MICO</name>
<dbReference type="OrthoDB" id="9814995at2"/>
<accession>A0A4R9BAQ7</accession>
<protein>
    <submittedName>
        <fullName evidence="2">GIY-YIG nuclease family protein</fullName>
    </submittedName>
</protein>
<reference evidence="2 3" key="1">
    <citation type="submission" date="2019-03" db="EMBL/GenBank/DDBJ databases">
        <title>Genomics of glacier-inhabiting Cryobacterium strains.</title>
        <authorList>
            <person name="Liu Q."/>
            <person name="Xin Y.-H."/>
        </authorList>
    </citation>
    <scope>NUCLEOTIDE SEQUENCE [LARGE SCALE GENOMIC DNA]</scope>
    <source>
        <strain evidence="2 3">Hh4</strain>
    </source>
</reference>
<dbReference type="RefSeq" id="WP_134523046.1">
    <property type="nucleotide sequence ID" value="NZ_SOHH01000056.1"/>
</dbReference>